<evidence type="ECO:0000256" key="17">
    <source>
        <dbReference type="ARBA" id="ARBA00077859"/>
    </source>
</evidence>
<accession>A0AAD4D9S0</accession>
<keyword evidence="6" id="KW-0949">S-adenosyl-L-methionine</keyword>
<reference evidence="21" key="1">
    <citation type="journal article" date="2020" name="Fungal Divers.">
        <title>Resolving the Mortierellaceae phylogeny through synthesis of multi-gene phylogenetics and phylogenomics.</title>
        <authorList>
            <person name="Vandepol N."/>
            <person name="Liber J."/>
            <person name="Desiro A."/>
            <person name="Na H."/>
            <person name="Kennedy M."/>
            <person name="Barry K."/>
            <person name="Grigoriev I.V."/>
            <person name="Miller A.N."/>
            <person name="O'Donnell K."/>
            <person name="Stajich J.E."/>
            <person name="Bonito G."/>
        </authorList>
    </citation>
    <scope>NUCLEOTIDE SEQUENCE</scope>
    <source>
        <strain evidence="21">NRRL 28262</strain>
    </source>
</reference>
<dbReference type="Pfam" id="PF00258">
    <property type="entry name" value="Flavodoxin_1"/>
    <property type="match status" value="1"/>
</dbReference>
<dbReference type="InterPro" id="IPR008397">
    <property type="entry name" value="Alginate_lyase_dom"/>
</dbReference>
<dbReference type="SUPFAM" id="SSF52218">
    <property type="entry name" value="Flavoproteins"/>
    <property type="match status" value="1"/>
</dbReference>
<dbReference type="Proteomes" id="UP001194580">
    <property type="component" value="Unassembled WGS sequence"/>
</dbReference>
<dbReference type="InterPro" id="IPR013785">
    <property type="entry name" value="Aldolase_TIM"/>
</dbReference>
<dbReference type="InterPro" id="IPR058240">
    <property type="entry name" value="rSAM_sf"/>
</dbReference>
<dbReference type="CDD" id="cd01335">
    <property type="entry name" value="Radical_SAM"/>
    <property type="match status" value="1"/>
</dbReference>
<evidence type="ECO:0000313" key="22">
    <source>
        <dbReference type="Proteomes" id="UP001194580"/>
    </source>
</evidence>
<evidence type="ECO:0000256" key="7">
    <source>
        <dbReference type="ARBA" id="ARBA00022694"/>
    </source>
</evidence>
<dbReference type="SUPFAM" id="SSF102114">
    <property type="entry name" value="Radical SAM enzymes"/>
    <property type="match status" value="1"/>
</dbReference>
<dbReference type="PRINTS" id="PR00369">
    <property type="entry name" value="FLAVODOXIN"/>
</dbReference>
<keyword evidence="12" id="KW-0411">Iron-sulfur</keyword>
<dbReference type="SFLD" id="SFLDS00029">
    <property type="entry name" value="Radical_SAM"/>
    <property type="match status" value="1"/>
</dbReference>
<keyword evidence="11" id="KW-0408">Iron</keyword>
<dbReference type="GO" id="GO:0010181">
    <property type="term" value="F:FMN binding"/>
    <property type="evidence" value="ECO:0007669"/>
    <property type="project" value="InterPro"/>
</dbReference>
<evidence type="ECO:0000259" key="19">
    <source>
        <dbReference type="PROSITE" id="PS50902"/>
    </source>
</evidence>
<evidence type="ECO:0000256" key="5">
    <source>
        <dbReference type="ARBA" id="ARBA00022485"/>
    </source>
</evidence>
<dbReference type="PROSITE" id="PS50902">
    <property type="entry name" value="FLAVODOXIN_LIKE"/>
    <property type="match status" value="1"/>
</dbReference>
<dbReference type="FunFam" id="3.20.20.70:FF:000196">
    <property type="entry name" value="S-adenosyl-L-methionine-dependent tRNA 4-demethylwyosine synthase"/>
    <property type="match status" value="1"/>
</dbReference>
<keyword evidence="9" id="KW-0732">Signal</keyword>
<feature type="domain" description="Radical SAM core" evidence="20">
    <location>
        <begin position="1047"/>
        <end position="1290"/>
    </location>
</feature>
<name>A0AAD4D9S0_9FUNG</name>
<evidence type="ECO:0000256" key="10">
    <source>
        <dbReference type="ARBA" id="ARBA00022741"/>
    </source>
</evidence>
<feature type="domain" description="Flavodoxin-like" evidence="19">
    <location>
        <begin position="736"/>
        <end position="882"/>
    </location>
</feature>
<dbReference type="InterPro" id="IPR034556">
    <property type="entry name" value="tRNA_wybutosine-synthase"/>
</dbReference>
<protein>
    <recommendedName>
        <fullName evidence="16">S-adenosyl-L-methionine-dependent tRNA 4-demethylwyosine synthase</fullName>
        <ecNumber evidence="4">4.1.3.44</ecNumber>
    </recommendedName>
    <alternativeName>
        <fullName evidence="17">tRNA wybutosine-synthesizing protein 1</fullName>
    </alternativeName>
</protein>
<organism evidence="21 22">
    <name type="scientific">Linnemannia exigua</name>
    <dbReference type="NCBI Taxonomy" id="604196"/>
    <lineage>
        <taxon>Eukaryota</taxon>
        <taxon>Fungi</taxon>
        <taxon>Fungi incertae sedis</taxon>
        <taxon>Mucoromycota</taxon>
        <taxon>Mortierellomycotina</taxon>
        <taxon>Mortierellomycetes</taxon>
        <taxon>Mortierellales</taxon>
        <taxon>Mortierellaceae</taxon>
        <taxon>Linnemannia</taxon>
    </lineage>
</organism>
<keyword evidence="13" id="KW-0456">Lyase</keyword>
<dbReference type="PROSITE" id="PS51918">
    <property type="entry name" value="RADICAL_SAM"/>
    <property type="match status" value="1"/>
</dbReference>
<dbReference type="GO" id="GO:0031591">
    <property type="term" value="P:wybutosine biosynthetic process"/>
    <property type="evidence" value="ECO:0007669"/>
    <property type="project" value="TreeGrafter"/>
</dbReference>
<dbReference type="Gene3D" id="3.40.50.360">
    <property type="match status" value="1"/>
</dbReference>
<dbReference type="InterPro" id="IPR008254">
    <property type="entry name" value="Flavodoxin/NO_synth"/>
</dbReference>
<dbReference type="SFLD" id="SFLDF00284">
    <property type="entry name" value="tRNA_wybutosine-synthesizing"/>
    <property type="match status" value="1"/>
</dbReference>
<evidence type="ECO:0000256" key="2">
    <source>
        <dbReference type="ARBA" id="ARBA00004797"/>
    </source>
</evidence>
<dbReference type="PANTHER" id="PTHR13930">
    <property type="entry name" value="S-ADENOSYL-L-METHIONINE-DEPENDENT TRNA 4-DEMETHYLWYOSINE SYNTHASE"/>
    <property type="match status" value="1"/>
</dbReference>
<feature type="region of interest" description="Disordered" evidence="18">
    <location>
        <begin position="558"/>
        <end position="586"/>
    </location>
</feature>
<dbReference type="InterPro" id="IPR001094">
    <property type="entry name" value="Flavdoxin-like"/>
</dbReference>
<keyword evidence="8" id="KW-0479">Metal-binding</keyword>
<evidence type="ECO:0000256" key="1">
    <source>
        <dbReference type="ARBA" id="ARBA00001966"/>
    </source>
</evidence>
<evidence type="ECO:0000256" key="12">
    <source>
        <dbReference type="ARBA" id="ARBA00023014"/>
    </source>
</evidence>
<evidence type="ECO:0000256" key="8">
    <source>
        <dbReference type="ARBA" id="ARBA00022723"/>
    </source>
</evidence>
<feature type="compositionally biased region" description="Acidic residues" evidence="18">
    <location>
        <begin position="900"/>
        <end position="921"/>
    </location>
</feature>
<comment type="catalytic activity">
    <reaction evidence="15">
        <text>N(1)-methylguanosine(37) in tRNA(Phe) + pyruvate + S-adenosyl-L-methionine = 4-demethylwyosine(37) in tRNA(Phe) + 5'-deoxyadenosine + L-methionine + CO2 + H2O</text>
        <dbReference type="Rhea" id="RHEA:36347"/>
        <dbReference type="Rhea" id="RHEA-COMP:10164"/>
        <dbReference type="Rhea" id="RHEA-COMP:10165"/>
        <dbReference type="ChEBI" id="CHEBI:15361"/>
        <dbReference type="ChEBI" id="CHEBI:15377"/>
        <dbReference type="ChEBI" id="CHEBI:16526"/>
        <dbReference type="ChEBI" id="CHEBI:17319"/>
        <dbReference type="ChEBI" id="CHEBI:57844"/>
        <dbReference type="ChEBI" id="CHEBI:59789"/>
        <dbReference type="ChEBI" id="CHEBI:64315"/>
        <dbReference type="ChEBI" id="CHEBI:73542"/>
        <dbReference type="EC" id="4.1.3.44"/>
    </reaction>
</comment>
<dbReference type="Pfam" id="PF08608">
    <property type="entry name" value="Wyosine_form"/>
    <property type="match status" value="1"/>
</dbReference>
<feature type="region of interest" description="Disordered" evidence="18">
    <location>
        <begin position="1350"/>
        <end position="1384"/>
    </location>
</feature>
<keyword evidence="5" id="KW-0004">4Fe-4S</keyword>
<feature type="region of interest" description="Disordered" evidence="18">
    <location>
        <begin position="897"/>
        <end position="945"/>
    </location>
</feature>
<dbReference type="GO" id="GO:0042597">
    <property type="term" value="C:periplasmic space"/>
    <property type="evidence" value="ECO:0007669"/>
    <property type="project" value="InterPro"/>
</dbReference>
<evidence type="ECO:0000313" key="21">
    <source>
        <dbReference type="EMBL" id="KAG0272702.1"/>
    </source>
</evidence>
<dbReference type="Gene3D" id="3.20.20.70">
    <property type="entry name" value="Aldolase class I"/>
    <property type="match status" value="1"/>
</dbReference>
<dbReference type="InterPro" id="IPR013917">
    <property type="entry name" value="tRNA_wybutosine-synth"/>
</dbReference>
<keyword evidence="10" id="KW-0547">Nucleotide-binding</keyword>
<dbReference type="GO" id="GO:0051539">
    <property type="term" value="F:4 iron, 4 sulfur cluster binding"/>
    <property type="evidence" value="ECO:0007669"/>
    <property type="project" value="UniProtKB-KW"/>
</dbReference>
<comment type="pathway">
    <text evidence="2">tRNA modification; wybutosine-tRNA(Phe) biosynthesis.</text>
</comment>
<evidence type="ECO:0000256" key="11">
    <source>
        <dbReference type="ARBA" id="ARBA00023004"/>
    </source>
</evidence>
<dbReference type="InterPro" id="IPR029039">
    <property type="entry name" value="Flavoprotein-like_sf"/>
</dbReference>
<comment type="similarity">
    <text evidence="3">Belongs to the TYW1 family.</text>
</comment>
<evidence type="ECO:0000256" key="15">
    <source>
        <dbReference type="ARBA" id="ARBA00049466"/>
    </source>
</evidence>
<comment type="cofactor">
    <cofactor evidence="1">
        <name>[4Fe-4S] cluster</name>
        <dbReference type="ChEBI" id="CHEBI:49883"/>
    </cofactor>
</comment>
<evidence type="ECO:0000256" key="6">
    <source>
        <dbReference type="ARBA" id="ARBA00022691"/>
    </source>
</evidence>
<evidence type="ECO:0000256" key="4">
    <source>
        <dbReference type="ARBA" id="ARBA00012821"/>
    </source>
</evidence>
<dbReference type="InterPro" id="IPR008929">
    <property type="entry name" value="Chondroitin_lyas"/>
</dbReference>
<feature type="compositionally biased region" description="Basic and acidic residues" evidence="18">
    <location>
        <begin position="922"/>
        <end position="932"/>
    </location>
</feature>
<dbReference type="GO" id="GO:0102521">
    <property type="term" value="F:tRNA-4-demethylwyosine synthase activity"/>
    <property type="evidence" value="ECO:0007669"/>
    <property type="project" value="UniProtKB-EC"/>
</dbReference>
<sequence length="1384" mass="155386">MDHLPSGLRAKVTTTAEEEVILEDIIKDRFNNLNHTTSTITETTSDNVGGFDGDTSEHLVDRDGFHDGLPDAFDEALFPESSQRILEDRIGTEVLDRYMNDHFNNIDLRAESMAYILRQANTAYRNDSVYSVVIKPKSKMPPSGDVHDYTSLARYFWKNPDTEDGLPYIRRDGKPNPDMESVWDYRLLRKVFRDCYYMAHGYFWTGEPRYAEKIVYRVKEWFLDEATHMNPNLKYASLIFGTEMGRAEGVLDMFKVFAMFDALKIIEGSAAMQAEPQLIPDLQRWFTSYLEWVDASHQATKERNALNNHGTYFTVQYISILEFLGRNEEAKAMAEDAKEKRVGSQIRRDGAQPHETIRPVSFFYSIFNLQGLMMLSMQAESHGVDLWNYKGPIEVKTMRMNGLKKPVDIEVGGGTIEDAIRYLADYGSRDVSEWPYPDAGKRSLRDVLKMARAASLIYKSDDWPELIARLENKIQETAVAAQSEGDGDGDGEAVVEDGEPNGFLCELGFLSKASLSRSTINTTMSAASSNLQLWKEYRIPLVCMAIGIATLSIVLSNKNKDDNNNNTNTTTPKSQAPKGSKPGSKVEEIVQDMEQDPAIPELSQEAVARVVDQATEEQRPYQHRGLKKEEFRKLPKVIRKKPKKKQAELDAAAAAVAAAAVTSEKSGCCGGKNKPAEDTSTGCCGGKHKPAAEDSVAAVNGCSSGNGCACSSSATPTAPVLTKIDPLLLPYLVEPIKVFYSTITGTAKLFAQQLSDSAVAHGLPEPKLIDIVDYDTEDFLTESSLSIFILSTYNVEGPNDWFLKWLEDTRFDWRVERGSLDKLKFSVFGLGDSAYTEEFCNGPRSADKWLGQMGAQRVWPFGVGDKNGDQGGAFKQWNDAMMASLLDPHQSHVHEAYFSSDEEDGASASEHDDDEELDEDGEPVKKTKEEKLGLPTIDGGDASEGEMVDLEDMGNVARKIKQAKEDKALDEEAFANQKVRAKRSVGETKDGKAIKPREVREMVSPLLYKSLTKQGYKIIGSHSGVKICRWTKAALRGRGFCYKHSFYGIQSHLCMETTPSLACANKCVFCWRHHTNPVGTEWRWKVDDPEFILEGALENHYGMLKQLKGVPGVRADRFVEATQVKHCALSLVGEPIFYPHINEFVKLLHKKRISSFLVTNAQFPDAIANMDPVTQLYVSVDASTKESLKKIDRPLFRDFWERFLDSLDALGKKGQRTVYRLTLVKDFNTDEIANYVELIRRGQPDFIEIKGVTYCGYGGASGLTMANVPYHAEVVRFVELIQEQLGAGYEIAAEHAHSCSILVASTKFKKGDKWYTHIDYDRFFELVESGEKFTSLDYMAETPSWAVFGAPEGGFDPDETRYFRKTKEQRKAERERREDEEDQE</sequence>
<dbReference type="EC" id="4.1.3.44" evidence="4"/>
<dbReference type="Gene3D" id="1.50.10.100">
    <property type="entry name" value="Chondroitin AC/alginate lyase"/>
    <property type="match status" value="1"/>
</dbReference>
<proteinExistence type="inferred from homology"/>
<comment type="caution">
    <text evidence="21">The sequence shown here is derived from an EMBL/GenBank/DDBJ whole genome shotgun (WGS) entry which is preliminary data.</text>
</comment>
<evidence type="ECO:0000256" key="16">
    <source>
        <dbReference type="ARBA" id="ARBA00071388"/>
    </source>
</evidence>
<evidence type="ECO:0000259" key="20">
    <source>
        <dbReference type="PROSITE" id="PS51918"/>
    </source>
</evidence>
<comment type="function">
    <text evidence="14">Probable component of the wybutosine biosynthesis pathway. Wybutosine is a hyper modified guanosine with a tricyclic base found at the 3'-position adjacent to the anticodon of eukaryotic phenylalanine tRNA. Catalyzes the condensation of N-methylguanine with 2 carbon atoms from pyruvate to form the tricyclic 4-demethylwyosine, an intermediate in wybutosine biosynthesis.</text>
</comment>
<keyword evidence="7" id="KW-0819">tRNA processing</keyword>
<dbReference type="InterPro" id="IPR007197">
    <property type="entry name" value="rSAM"/>
</dbReference>
<evidence type="ECO:0000256" key="18">
    <source>
        <dbReference type="SAM" id="MobiDB-lite"/>
    </source>
</evidence>
<dbReference type="SUPFAM" id="SSF48230">
    <property type="entry name" value="Chondroitin AC/alginate lyase"/>
    <property type="match status" value="1"/>
</dbReference>
<dbReference type="Pfam" id="PF04055">
    <property type="entry name" value="Radical_SAM"/>
    <property type="match status" value="1"/>
</dbReference>
<gene>
    <name evidence="21" type="primary">TYW1</name>
    <name evidence="21" type="ORF">BGZ95_011511</name>
</gene>
<evidence type="ECO:0000256" key="14">
    <source>
        <dbReference type="ARBA" id="ARBA00025368"/>
    </source>
</evidence>
<feature type="compositionally biased region" description="Basic and acidic residues" evidence="18">
    <location>
        <begin position="1358"/>
        <end position="1377"/>
    </location>
</feature>
<keyword evidence="22" id="KW-1185">Reference proteome</keyword>
<dbReference type="SFLD" id="SFLDG01071">
    <property type="entry name" value="tRNA_wybutosine-synthesizing"/>
    <property type="match status" value="1"/>
</dbReference>
<dbReference type="GO" id="GO:0046872">
    <property type="term" value="F:metal ion binding"/>
    <property type="evidence" value="ECO:0007669"/>
    <property type="project" value="UniProtKB-KW"/>
</dbReference>
<dbReference type="Pfam" id="PF05426">
    <property type="entry name" value="Alginate_lyase"/>
    <property type="match status" value="1"/>
</dbReference>
<evidence type="ECO:0000256" key="3">
    <source>
        <dbReference type="ARBA" id="ARBA00010115"/>
    </source>
</evidence>
<dbReference type="PANTHER" id="PTHR13930:SF0">
    <property type="entry name" value="S-ADENOSYL-L-METHIONINE-DEPENDENT TRNA 4-DEMETHYLWYOSINE SYNTHASE TYW1-RELATED"/>
    <property type="match status" value="1"/>
</dbReference>
<evidence type="ECO:0000256" key="9">
    <source>
        <dbReference type="ARBA" id="ARBA00022729"/>
    </source>
</evidence>
<evidence type="ECO:0000256" key="13">
    <source>
        <dbReference type="ARBA" id="ARBA00023239"/>
    </source>
</evidence>
<dbReference type="EMBL" id="JAAAIL010000876">
    <property type="protein sequence ID" value="KAG0272702.1"/>
    <property type="molecule type" value="Genomic_DNA"/>
</dbReference>